<dbReference type="InterPro" id="IPR029058">
    <property type="entry name" value="AB_hydrolase_fold"/>
</dbReference>
<dbReference type="PANTHER" id="PTHR34853">
    <property type="match status" value="1"/>
</dbReference>
<dbReference type="Gene3D" id="3.40.50.1820">
    <property type="entry name" value="alpha/beta hydrolase"/>
    <property type="match status" value="1"/>
</dbReference>
<dbReference type="PIRSF" id="PIRSF029171">
    <property type="entry name" value="Esterase_LipA"/>
    <property type="match status" value="1"/>
</dbReference>
<evidence type="ECO:0000313" key="1">
    <source>
        <dbReference type="EMBL" id="MCT2582736.1"/>
    </source>
</evidence>
<dbReference type="Pfam" id="PF03583">
    <property type="entry name" value="LIP"/>
    <property type="match status" value="1"/>
</dbReference>
<sequence>MPVDAWQLIYRSTSATGAPNAVSGTLLVPRTPWSGGPRPLVGYAVGTHGLGDECAPSYRLRTGTENEIALIGRALLAGWAVVLTDYEGLGTPGRHTYAVGRSEGHAVLDAVRAAARIPGAGVSPTAPVGLFGYSQGGQATAFAAELAPSYAPELNIVGVATGGVPADLAEVARFNDGNAGFSLVLAAAAGHDAAYADVPFEEILDERGRAAVSRVREACTVELATIAPFGRIADFVTVPDPLPDPRWVARLAENSAGTRVPAAPVYLYHGTLDEVVPFAVGEELRSAWCARGAEVRWQPIPLAEHILGVSVGGPAALTWLGDRFADRPTTSNC</sequence>
<dbReference type="InterPro" id="IPR005152">
    <property type="entry name" value="Lipase_secreted"/>
</dbReference>
<dbReference type="EMBL" id="JAFFZE010000006">
    <property type="protein sequence ID" value="MCT2582736.1"/>
    <property type="molecule type" value="Genomic_DNA"/>
</dbReference>
<gene>
    <name evidence="1" type="ORF">JT362_06345</name>
</gene>
<dbReference type="Gene3D" id="1.10.260.130">
    <property type="match status" value="1"/>
</dbReference>
<proteinExistence type="predicted"/>
<reference evidence="1 2" key="1">
    <citation type="submission" date="2021-02" db="EMBL/GenBank/DDBJ databases">
        <title>Actinophytocola xerophila sp. nov., isolated from soil of cotton cropping field.</title>
        <authorList>
            <person name="Huang R."/>
            <person name="Chen X."/>
            <person name="Ge X."/>
            <person name="Liu W."/>
        </authorList>
    </citation>
    <scope>NUCLEOTIDE SEQUENCE [LARGE SCALE GENOMIC DNA]</scope>
    <source>
        <strain evidence="1 2">S1-96</strain>
    </source>
</reference>
<dbReference type="Proteomes" id="UP001156441">
    <property type="component" value="Unassembled WGS sequence"/>
</dbReference>
<comment type="caution">
    <text evidence="1">The sequence shown here is derived from an EMBL/GenBank/DDBJ whole genome shotgun (WGS) entry which is preliminary data.</text>
</comment>
<organism evidence="1 2">
    <name type="scientific">Actinophytocola gossypii</name>
    <dbReference type="NCBI Taxonomy" id="2812003"/>
    <lineage>
        <taxon>Bacteria</taxon>
        <taxon>Bacillati</taxon>
        <taxon>Actinomycetota</taxon>
        <taxon>Actinomycetes</taxon>
        <taxon>Pseudonocardiales</taxon>
        <taxon>Pseudonocardiaceae</taxon>
    </lineage>
</organism>
<accession>A0ABT2J4P8</accession>
<name>A0ABT2J4P8_9PSEU</name>
<keyword evidence="2" id="KW-1185">Reference proteome</keyword>
<dbReference type="SUPFAM" id="SSF53474">
    <property type="entry name" value="alpha/beta-Hydrolases"/>
    <property type="match status" value="1"/>
</dbReference>
<protein>
    <submittedName>
        <fullName evidence="1">Lipase</fullName>
    </submittedName>
</protein>
<dbReference type="PANTHER" id="PTHR34853:SF1">
    <property type="entry name" value="LIPASE 5"/>
    <property type="match status" value="1"/>
</dbReference>
<evidence type="ECO:0000313" key="2">
    <source>
        <dbReference type="Proteomes" id="UP001156441"/>
    </source>
</evidence>